<dbReference type="InterPro" id="IPR006015">
    <property type="entry name" value="Universal_stress_UspA"/>
</dbReference>
<feature type="domain" description="UspA" evidence="2">
    <location>
        <begin position="5"/>
        <end position="127"/>
    </location>
</feature>
<keyword evidence="4" id="KW-1185">Reference proteome</keyword>
<name>A0A919SII7_9ACTN</name>
<reference evidence="3" key="1">
    <citation type="submission" date="2021-03" db="EMBL/GenBank/DDBJ databases">
        <title>Whole genome shotgun sequence of Actinoplanes auranticolor NBRC 12245.</title>
        <authorList>
            <person name="Komaki H."/>
            <person name="Tamura T."/>
        </authorList>
    </citation>
    <scope>NUCLEOTIDE SEQUENCE</scope>
    <source>
        <strain evidence="3">NBRC 12245</strain>
    </source>
</reference>
<evidence type="ECO:0000256" key="1">
    <source>
        <dbReference type="ARBA" id="ARBA00008791"/>
    </source>
</evidence>
<dbReference type="PRINTS" id="PR01438">
    <property type="entry name" value="UNVRSLSTRESS"/>
</dbReference>
<evidence type="ECO:0000259" key="2">
    <source>
        <dbReference type="Pfam" id="PF00582"/>
    </source>
</evidence>
<dbReference type="SUPFAM" id="SSF52402">
    <property type="entry name" value="Adenine nucleotide alpha hydrolases-like"/>
    <property type="match status" value="2"/>
</dbReference>
<dbReference type="Pfam" id="PF00582">
    <property type="entry name" value="Usp"/>
    <property type="match status" value="2"/>
</dbReference>
<comment type="similarity">
    <text evidence="1">Belongs to the universal stress protein A family.</text>
</comment>
<dbReference type="RefSeq" id="WP_212991498.1">
    <property type="nucleotide sequence ID" value="NZ_BAABEA010000054.1"/>
</dbReference>
<dbReference type="InterPro" id="IPR014729">
    <property type="entry name" value="Rossmann-like_a/b/a_fold"/>
</dbReference>
<comment type="caution">
    <text evidence="3">The sequence shown here is derived from an EMBL/GenBank/DDBJ whole genome shotgun (WGS) entry which is preliminary data.</text>
</comment>
<proteinExistence type="inferred from homology"/>
<accession>A0A919SII7</accession>
<gene>
    <name evidence="3" type="ORF">Aau02nite_55670</name>
</gene>
<dbReference type="PANTHER" id="PTHR46268:SF6">
    <property type="entry name" value="UNIVERSAL STRESS PROTEIN UP12"/>
    <property type="match status" value="1"/>
</dbReference>
<dbReference type="InterPro" id="IPR006016">
    <property type="entry name" value="UspA"/>
</dbReference>
<dbReference type="AlphaFoldDB" id="A0A919SII7"/>
<feature type="domain" description="UspA" evidence="2">
    <location>
        <begin position="136"/>
        <end position="272"/>
    </location>
</feature>
<dbReference type="PANTHER" id="PTHR46268">
    <property type="entry name" value="STRESS RESPONSE PROTEIN NHAX"/>
    <property type="match status" value="1"/>
</dbReference>
<dbReference type="Proteomes" id="UP000681340">
    <property type="component" value="Unassembled WGS sequence"/>
</dbReference>
<evidence type="ECO:0000313" key="3">
    <source>
        <dbReference type="EMBL" id="GIM73365.1"/>
    </source>
</evidence>
<dbReference type="Gene3D" id="3.40.50.620">
    <property type="entry name" value="HUPs"/>
    <property type="match status" value="2"/>
</dbReference>
<evidence type="ECO:0000313" key="4">
    <source>
        <dbReference type="Proteomes" id="UP000681340"/>
    </source>
</evidence>
<dbReference type="EMBL" id="BOQL01000044">
    <property type="protein sequence ID" value="GIM73365.1"/>
    <property type="molecule type" value="Genomic_DNA"/>
</dbReference>
<organism evidence="3 4">
    <name type="scientific">Actinoplanes auranticolor</name>
    <dbReference type="NCBI Taxonomy" id="47988"/>
    <lineage>
        <taxon>Bacteria</taxon>
        <taxon>Bacillati</taxon>
        <taxon>Actinomycetota</taxon>
        <taxon>Actinomycetes</taxon>
        <taxon>Micromonosporales</taxon>
        <taxon>Micromonosporaceae</taxon>
        <taxon>Actinoplanes</taxon>
    </lineage>
</organism>
<sequence length="289" mass="29188">MTTSTIAVGTDGTSTSEAAVRWAAAEASRRGVPLRIVYACGRTEDAAEQLLAGAVLDAAVRQAQSAAADVVVGAEVLGGEPAQMLLGLDVDLVVLGHRGRGGFTSLLLGSVGQQVATHARVPVAVVRGRADAARGPIVAGVCGSATDETVLDAAFAAAARHACPLAVLRTYAPPTPLWVGDIPAPDDGVATLNGAARERLHQQLAPWRAAYPQVDAEAVVSPDDAGAVLVAVSHTARLLVVGRPSHSAVVNTLIGSTGLHLLHHAGCPVLVAPRAAVASVASANGRAQR</sequence>
<protein>
    <submittedName>
        <fullName evidence="3">Universal stress protein</fullName>
    </submittedName>
</protein>